<dbReference type="EMBL" id="JADIMB010000018">
    <property type="protein sequence ID" value="MBO8470427.1"/>
    <property type="molecule type" value="Genomic_DNA"/>
</dbReference>
<feature type="coiled-coil region" evidence="1">
    <location>
        <begin position="120"/>
        <end position="161"/>
    </location>
</feature>
<dbReference type="Proteomes" id="UP000823603">
    <property type="component" value="Unassembled WGS sequence"/>
</dbReference>
<evidence type="ECO:0000256" key="1">
    <source>
        <dbReference type="SAM" id="Coils"/>
    </source>
</evidence>
<evidence type="ECO:0000313" key="4">
    <source>
        <dbReference type="Proteomes" id="UP000823603"/>
    </source>
</evidence>
<sequence length="894" mass="99735">MKKVILFLVVGIGALCTLSSCLQNEEPAGIEVLRNAKAELIKAQAQYATAQAALMSAEVAYQELENAEKALDNRLKEAQVAYEEARLELLKAQDAAESEAVIAYWEAEMLKWQNEKEAMIADHEWEMLKKQTAIAEAEKEYNEALAALELASASLSDAEEEAINGYRQDIENVRTALASVYNSLYKARTDLLDAKYSFDREKAIAQEQRVLENMQIALTYAQKFYDEAKAVDFQAGNDEWRTKVDELDAQIEEIQKQLDAYKIQAAELKNSKKGDEDAIEQIEASIVVLRDQLEKVMAWADERVSTSIKVPATVAESLRSVFDESFGDFKDNSVADNGPVLTSYYTTVNGVDYTLADGAVAWYATKGENYKGDENTPQKYEGLEPLKEGVAAYVLAPDALSQVQANLTSKYLNVPTKEEFTAKYDAMVTAKNAYLKAADEYGYDYNSGNFAAENMWAAADEALTEIEEAMAAGATVDQVEGFTDKIKVVSAALDKQYDMVGYPDGIFSAFTEGWDKAGLENINMYLDGLITLTEVRNALGISEPDLTWYNDYSEEDPAKWSYMRAWKEYSGDLYGRTTKPVYYPLTVEDMAGVEFEFVPTLTANLPDFNVVGNTATDELDAKLELNGTTLSNLENNVWFRVARAAYATEQINALVNNQADYAAVLASIEEEYDALVAEYNATAEERLAINEQIETQEAAKVPYQEHIDAIDAQIKALVGIWDPDANNNKGDYKYDSWSTYGITKAQKTRLEGLQDTYEKLIEENKVTIPKYGTKPNQQQYPIGSDEAIKAYTEYLDYLAEELAEDENEITKQEGLITALQNEEDGQTLYIEYCQTNLDMVQAQYDALIAQFNYYNEQLTALLDAITSGEDVPEQPENPETPENPGEGGEETPAA</sequence>
<organism evidence="3 4">
    <name type="scientific">Candidatus Cryptobacteroides faecavium</name>
    <dbReference type="NCBI Taxonomy" id="2840762"/>
    <lineage>
        <taxon>Bacteria</taxon>
        <taxon>Pseudomonadati</taxon>
        <taxon>Bacteroidota</taxon>
        <taxon>Bacteroidia</taxon>
        <taxon>Bacteroidales</taxon>
        <taxon>Candidatus Cryptobacteroides</taxon>
    </lineage>
</organism>
<reference evidence="3" key="1">
    <citation type="submission" date="2020-10" db="EMBL/GenBank/DDBJ databases">
        <authorList>
            <person name="Gilroy R."/>
        </authorList>
    </citation>
    <scope>NUCLEOTIDE SEQUENCE</scope>
    <source>
        <strain evidence="3">B2-22910</strain>
    </source>
</reference>
<feature type="compositionally biased region" description="Low complexity" evidence="2">
    <location>
        <begin position="880"/>
        <end position="894"/>
    </location>
</feature>
<proteinExistence type="predicted"/>
<comment type="caution">
    <text evidence="3">The sequence shown here is derived from an EMBL/GenBank/DDBJ whole genome shotgun (WGS) entry which is preliminary data.</text>
</comment>
<dbReference type="AlphaFoldDB" id="A0A9D9IDJ5"/>
<protein>
    <submittedName>
        <fullName evidence="3">Uncharacterized protein</fullName>
    </submittedName>
</protein>
<keyword evidence="1" id="KW-0175">Coiled coil</keyword>
<gene>
    <name evidence="3" type="ORF">IAB82_01370</name>
</gene>
<evidence type="ECO:0000313" key="3">
    <source>
        <dbReference type="EMBL" id="MBO8470427.1"/>
    </source>
</evidence>
<feature type="coiled-coil region" evidence="1">
    <location>
        <begin position="33"/>
        <end position="95"/>
    </location>
</feature>
<name>A0A9D9IDJ5_9BACT</name>
<feature type="coiled-coil region" evidence="1">
    <location>
        <begin position="237"/>
        <end position="285"/>
    </location>
</feature>
<dbReference type="PANTHER" id="PTHR45615">
    <property type="entry name" value="MYOSIN HEAVY CHAIN, NON-MUSCLE"/>
    <property type="match status" value="1"/>
</dbReference>
<dbReference type="PROSITE" id="PS51257">
    <property type="entry name" value="PROKAR_LIPOPROTEIN"/>
    <property type="match status" value="1"/>
</dbReference>
<evidence type="ECO:0000256" key="2">
    <source>
        <dbReference type="SAM" id="MobiDB-lite"/>
    </source>
</evidence>
<accession>A0A9D9IDJ5</accession>
<reference evidence="3" key="2">
    <citation type="journal article" date="2021" name="PeerJ">
        <title>Extensive microbial diversity within the chicken gut microbiome revealed by metagenomics and culture.</title>
        <authorList>
            <person name="Gilroy R."/>
            <person name="Ravi A."/>
            <person name="Getino M."/>
            <person name="Pursley I."/>
            <person name="Horton D.L."/>
            <person name="Alikhan N.F."/>
            <person name="Baker D."/>
            <person name="Gharbi K."/>
            <person name="Hall N."/>
            <person name="Watson M."/>
            <person name="Adriaenssens E.M."/>
            <person name="Foster-Nyarko E."/>
            <person name="Jarju S."/>
            <person name="Secka A."/>
            <person name="Antonio M."/>
            <person name="Oren A."/>
            <person name="Chaudhuri R.R."/>
            <person name="La Ragione R."/>
            <person name="Hildebrand F."/>
            <person name="Pallen M.J."/>
        </authorList>
    </citation>
    <scope>NUCLEOTIDE SEQUENCE</scope>
    <source>
        <strain evidence="3">B2-22910</strain>
    </source>
</reference>
<dbReference type="PANTHER" id="PTHR45615:SF80">
    <property type="entry name" value="GRIP DOMAIN-CONTAINING PROTEIN"/>
    <property type="match status" value="1"/>
</dbReference>
<feature type="region of interest" description="Disordered" evidence="2">
    <location>
        <begin position="866"/>
        <end position="894"/>
    </location>
</feature>